<dbReference type="Pfam" id="PF04719">
    <property type="entry name" value="TAFII28"/>
    <property type="match status" value="1"/>
</dbReference>
<dbReference type="SUPFAM" id="SSF47113">
    <property type="entry name" value="Histone-fold"/>
    <property type="match status" value="1"/>
</dbReference>
<sequence length="227" mass="25927">MSNKRPSPLDQPSPAFSPPFSPSTPLASSAYSPKASNSNIGRRRSKTNKRRKSSQIKDDQPNQPSNLNLNQNQNQQQQQQQQQQQDDEDEEGEGDDDDLLGKDHDDDYTIRKREDLAHKDKLRVLLDHFDPQQMDRYTEYRNSGLAKGSVRKLANSVLQQSVSERITIVVRGFAKVFVGEMVEKALEVQKRRGGSGPITPFDLREAYRAHLSERDRGGSDRRKMFCR</sequence>
<name>F4RU01_MELLP</name>
<dbReference type="GO" id="GO:0005669">
    <property type="term" value="C:transcription factor TFIID complex"/>
    <property type="evidence" value="ECO:0007669"/>
    <property type="project" value="InterPro"/>
</dbReference>
<dbReference type="InterPro" id="IPR009072">
    <property type="entry name" value="Histone-fold"/>
</dbReference>
<dbReference type="InterPro" id="IPR006809">
    <property type="entry name" value="TAFII28_dom"/>
</dbReference>
<feature type="compositionally biased region" description="Low complexity" evidence="6">
    <location>
        <begin position="61"/>
        <end position="84"/>
    </location>
</feature>
<proteinExistence type="inferred from homology"/>
<dbReference type="PANTHER" id="PTHR13218:SF8">
    <property type="entry name" value="TRANSCRIPTION INITIATION FACTOR TFIID SUBUNIT 11"/>
    <property type="match status" value="1"/>
</dbReference>
<protein>
    <recommendedName>
        <fullName evidence="7">TAFII28-like protein domain-containing protein</fullName>
    </recommendedName>
</protein>
<gene>
    <name evidence="8" type="ORF">MELLADRAFT_65103</name>
</gene>
<dbReference type="Proteomes" id="UP000001072">
    <property type="component" value="Unassembled WGS sequence"/>
</dbReference>
<dbReference type="GO" id="GO:0016251">
    <property type="term" value="F:RNA polymerase II general transcription initiation factor activity"/>
    <property type="evidence" value="ECO:0007669"/>
    <property type="project" value="TreeGrafter"/>
</dbReference>
<feature type="compositionally biased region" description="Pro residues" evidence="6">
    <location>
        <begin position="9"/>
        <end position="22"/>
    </location>
</feature>
<dbReference type="Gene3D" id="1.10.20.10">
    <property type="entry name" value="Histone, subunit A"/>
    <property type="match status" value="1"/>
</dbReference>
<evidence type="ECO:0000259" key="7">
    <source>
        <dbReference type="Pfam" id="PF04719"/>
    </source>
</evidence>
<dbReference type="KEGG" id="mlr:MELLADRAFT_65103"/>
<dbReference type="GO" id="GO:0051123">
    <property type="term" value="P:RNA polymerase II preinitiation complex assembly"/>
    <property type="evidence" value="ECO:0007669"/>
    <property type="project" value="InterPro"/>
</dbReference>
<feature type="compositionally biased region" description="Acidic residues" evidence="6">
    <location>
        <begin position="85"/>
        <end position="98"/>
    </location>
</feature>
<dbReference type="AlphaFoldDB" id="F4RU01"/>
<keyword evidence="9" id="KW-1185">Reference proteome</keyword>
<dbReference type="PANTHER" id="PTHR13218">
    <property type="entry name" value="TRANSCRIPTION INITIATION FACTOR TFIID SUBUNIT 11-RELATED"/>
    <property type="match status" value="1"/>
</dbReference>
<evidence type="ECO:0000256" key="1">
    <source>
        <dbReference type="ARBA" id="ARBA00004123"/>
    </source>
</evidence>
<keyword evidence="4" id="KW-0804">Transcription</keyword>
<evidence type="ECO:0000256" key="5">
    <source>
        <dbReference type="ARBA" id="ARBA00023242"/>
    </source>
</evidence>
<dbReference type="GeneID" id="18930379"/>
<evidence type="ECO:0000256" key="2">
    <source>
        <dbReference type="ARBA" id="ARBA00009788"/>
    </source>
</evidence>
<dbReference type="VEuPathDB" id="FungiDB:MELLADRAFT_65103"/>
<dbReference type="CDD" id="cd08048">
    <property type="entry name" value="HFD_TAF11"/>
    <property type="match status" value="1"/>
</dbReference>
<comment type="similarity">
    <text evidence="2">Belongs to the TAF11 family.</text>
</comment>
<dbReference type="OrthoDB" id="28335at2759"/>
<keyword evidence="3" id="KW-0805">Transcription regulation</keyword>
<feature type="domain" description="TAFII28-like protein" evidence="7">
    <location>
        <begin position="124"/>
        <end position="208"/>
    </location>
</feature>
<evidence type="ECO:0000313" key="9">
    <source>
        <dbReference type="Proteomes" id="UP000001072"/>
    </source>
</evidence>
<dbReference type="GO" id="GO:0046982">
    <property type="term" value="F:protein heterodimerization activity"/>
    <property type="evidence" value="ECO:0007669"/>
    <property type="project" value="InterPro"/>
</dbReference>
<feature type="compositionally biased region" description="Basic residues" evidence="6">
    <location>
        <begin position="41"/>
        <end position="54"/>
    </location>
</feature>
<dbReference type="RefSeq" id="XP_007412631.1">
    <property type="nucleotide sequence ID" value="XM_007412569.1"/>
</dbReference>
<organism evidence="9">
    <name type="scientific">Melampsora larici-populina (strain 98AG31 / pathotype 3-4-7)</name>
    <name type="common">Poplar leaf rust fungus</name>
    <dbReference type="NCBI Taxonomy" id="747676"/>
    <lineage>
        <taxon>Eukaryota</taxon>
        <taxon>Fungi</taxon>
        <taxon>Dikarya</taxon>
        <taxon>Basidiomycota</taxon>
        <taxon>Pucciniomycotina</taxon>
        <taxon>Pucciniomycetes</taxon>
        <taxon>Pucciniales</taxon>
        <taxon>Melampsoraceae</taxon>
        <taxon>Melampsora</taxon>
    </lineage>
</organism>
<evidence type="ECO:0000256" key="4">
    <source>
        <dbReference type="ARBA" id="ARBA00023163"/>
    </source>
</evidence>
<dbReference type="eggNOG" id="KOG3219">
    <property type="taxonomic scope" value="Eukaryota"/>
</dbReference>
<dbReference type="InterPro" id="IPR045127">
    <property type="entry name" value="TAF11-like"/>
</dbReference>
<dbReference type="InParanoid" id="F4RU01"/>
<reference evidence="9" key="1">
    <citation type="journal article" date="2011" name="Proc. Natl. Acad. Sci. U.S.A.">
        <title>Obligate biotrophy features unraveled by the genomic analysis of rust fungi.</title>
        <authorList>
            <person name="Duplessis S."/>
            <person name="Cuomo C.A."/>
            <person name="Lin Y.-C."/>
            <person name="Aerts A."/>
            <person name="Tisserant E."/>
            <person name="Veneault-Fourrey C."/>
            <person name="Joly D.L."/>
            <person name="Hacquard S."/>
            <person name="Amselem J."/>
            <person name="Cantarel B.L."/>
            <person name="Chiu R."/>
            <person name="Coutinho P.M."/>
            <person name="Feau N."/>
            <person name="Field M."/>
            <person name="Frey P."/>
            <person name="Gelhaye E."/>
            <person name="Goldberg J."/>
            <person name="Grabherr M.G."/>
            <person name="Kodira C.D."/>
            <person name="Kohler A."/>
            <person name="Kuees U."/>
            <person name="Lindquist E.A."/>
            <person name="Lucas S.M."/>
            <person name="Mago R."/>
            <person name="Mauceli E."/>
            <person name="Morin E."/>
            <person name="Murat C."/>
            <person name="Pangilinan J.L."/>
            <person name="Park R."/>
            <person name="Pearson M."/>
            <person name="Quesneville H."/>
            <person name="Rouhier N."/>
            <person name="Sakthikumar S."/>
            <person name="Salamov A.A."/>
            <person name="Schmutz J."/>
            <person name="Selles B."/>
            <person name="Shapiro H."/>
            <person name="Tanguay P."/>
            <person name="Tuskan G.A."/>
            <person name="Henrissat B."/>
            <person name="Van de Peer Y."/>
            <person name="Rouze P."/>
            <person name="Ellis J.G."/>
            <person name="Dodds P.N."/>
            <person name="Schein J.E."/>
            <person name="Zhong S."/>
            <person name="Hamelin R.C."/>
            <person name="Grigoriev I.V."/>
            <person name="Szabo L.J."/>
            <person name="Martin F."/>
        </authorList>
    </citation>
    <scope>NUCLEOTIDE SEQUENCE [LARGE SCALE GENOMIC DNA]</scope>
    <source>
        <strain evidence="9">98AG31 / pathotype 3-4-7</strain>
    </source>
</reference>
<dbReference type="HOGENOM" id="CLU_045865_0_0_1"/>
<feature type="region of interest" description="Disordered" evidence="6">
    <location>
        <begin position="1"/>
        <end position="107"/>
    </location>
</feature>
<keyword evidence="5" id="KW-0539">Nucleus</keyword>
<comment type="subcellular location">
    <subcellularLocation>
        <location evidence="1">Nucleus</location>
    </subcellularLocation>
</comment>
<evidence type="ECO:0000313" key="8">
    <source>
        <dbReference type="EMBL" id="EGG04170.1"/>
    </source>
</evidence>
<accession>F4RU01</accession>
<dbReference type="EMBL" id="GL883120">
    <property type="protein sequence ID" value="EGG04170.1"/>
    <property type="molecule type" value="Genomic_DNA"/>
</dbReference>
<evidence type="ECO:0000256" key="6">
    <source>
        <dbReference type="SAM" id="MobiDB-lite"/>
    </source>
</evidence>
<evidence type="ECO:0000256" key="3">
    <source>
        <dbReference type="ARBA" id="ARBA00023015"/>
    </source>
</evidence>
<dbReference type="STRING" id="747676.F4RU01"/>